<evidence type="ECO:0000313" key="2">
    <source>
        <dbReference type="Proteomes" id="UP001634394"/>
    </source>
</evidence>
<dbReference type="EMBL" id="JBJQND010000010">
    <property type="protein sequence ID" value="KAL3863999.1"/>
    <property type="molecule type" value="Genomic_DNA"/>
</dbReference>
<gene>
    <name evidence="1" type="ORF">ACJMK2_005715</name>
</gene>
<proteinExistence type="predicted"/>
<keyword evidence="2" id="KW-1185">Reference proteome</keyword>
<evidence type="ECO:0000313" key="1">
    <source>
        <dbReference type="EMBL" id="KAL3863999.1"/>
    </source>
</evidence>
<organism evidence="1 2">
    <name type="scientific">Sinanodonta woodiana</name>
    <name type="common">Chinese pond mussel</name>
    <name type="synonym">Anodonta woodiana</name>
    <dbReference type="NCBI Taxonomy" id="1069815"/>
    <lineage>
        <taxon>Eukaryota</taxon>
        <taxon>Metazoa</taxon>
        <taxon>Spiralia</taxon>
        <taxon>Lophotrochozoa</taxon>
        <taxon>Mollusca</taxon>
        <taxon>Bivalvia</taxon>
        <taxon>Autobranchia</taxon>
        <taxon>Heteroconchia</taxon>
        <taxon>Palaeoheterodonta</taxon>
        <taxon>Unionida</taxon>
        <taxon>Unionoidea</taxon>
        <taxon>Unionidae</taxon>
        <taxon>Unioninae</taxon>
        <taxon>Sinanodonta</taxon>
    </lineage>
</organism>
<sequence length="177" mass="19819">MPQLLERKLAKWCRDLSGLVAEKDLLWEGVMGPDIYKPYKTIICQKASSSDLVLDIVKVMAKAGHEKLRSHAEEHLGGGLYAVPTPAMVKAANTIGDATNDQTESLFGMLDRQIMIVPAMNSVNVAPFIAAKQDKPVEWIKSANIPLEKICFAAMKHTKLERKEEETKNVQIKRRFM</sequence>
<dbReference type="AlphaFoldDB" id="A0ABD3VQY1"/>
<comment type="caution">
    <text evidence="1">The sequence shown here is derived from an EMBL/GenBank/DDBJ whole genome shotgun (WGS) entry which is preliminary data.</text>
</comment>
<dbReference type="Proteomes" id="UP001634394">
    <property type="component" value="Unassembled WGS sequence"/>
</dbReference>
<accession>A0ABD3VQY1</accession>
<reference evidence="1 2" key="1">
    <citation type="submission" date="2024-11" db="EMBL/GenBank/DDBJ databases">
        <title>Chromosome-level genome assembly of the freshwater bivalve Anodonta woodiana.</title>
        <authorList>
            <person name="Chen X."/>
        </authorList>
    </citation>
    <scope>NUCLEOTIDE SEQUENCE [LARGE SCALE GENOMIC DNA]</scope>
    <source>
        <strain evidence="1">MN2024</strain>
        <tissue evidence="1">Gills</tissue>
    </source>
</reference>
<protein>
    <submittedName>
        <fullName evidence="1">Uncharacterized protein</fullName>
    </submittedName>
</protein>
<name>A0ABD3VQY1_SINWO</name>